<proteinExistence type="predicted"/>
<gene>
    <name evidence="1" type="ORF">IP91_02835</name>
</gene>
<dbReference type="AlphaFoldDB" id="A0A562R8R4"/>
<organism evidence="1 2">
    <name type="scientific">Pseudoduganella lurida</name>
    <dbReference type="NCBI Taxonomy" id="1036180"/>
    <lineage>
        <taxon>Bacteria</taxon>
        <taxon>Pseudomonadati</taxon>
        <taxon>Pseudomonadota</taxon>
        <taxon>Betaproteobacteria</taxon>
        <taxon>Burkholderiales</taxon>
        <taxon>Oxalobacteraceae</taxon>
        <taxon>Telluria group</taxon>
        <taxon>Pseudoduganella</taxon>
    </lineage>
</organism>
<protein>
    <recommendedName>
        <fullName evidence="3">NTPase KAP</fullName>
    </recommendedName>
</protein>
<comment type="caution">
    <text evidence="1">The sequence shown here is derived from an EMBL/GenBank/DDBJ whole genome shotgun (WGS) entry which is preliminary data.</text>
</comment>
<evidence type="ECO:0000313" key="1">
    <source>
        <dbReference type="EMBL" id="TWI65427.1"/>
    </source>
</evidence>
<dbReference type="Proteomes" id="UP000318431">
    <property type="component" value="Unassembled WGS sequence"/>
</dbReference>
<keyword evidence="2" id="KW-1185">Reference proteome</keyword>
<evidence type="ECO:0008006" key="3">
    <source>
        <dbReference type="Google" id="ProtNLM"/>
    </source>
</evidence>
<name>A0A562R8R4_9BURK</name>
<evidence type="ECO:0000313" key="2">
    <source>
        <dbReference type="Proteomes" id="UP000318431"/>
    </source>
</evidence>
<dbReference type="EMBL" id="VLLB01000004">
    <property type="protein sequence ID" value="TWI65427.1"/>
    <property type="molecule type" value="Genomic_DNA"/>
</dbReference>
<accession>A0A562R8R4</accession>
<sequence>MALSGKWGTGKSHMWDSLRKASTDSHIQEALYVSLFGVATIAELKLKLAQSAVPMIKRKGPQADTVKGAISAIKNGAQGLFKLGTALDEFALLAVPAIVREKFIVIDDIERKHEKLTIDEVLGFIDDFTRNYGCRILLILNTDQLADRTVWEKFREKVIDEELRLDTTAAEAFDIGIQLSPSPFAAKIKPAVEACGISNIRIIRKVIRAANKILAAHLTLPDDVLDRVIPSTVLLSAIHYKGIEDGPTMAFVLDSQSNVGREIARSQRERRGEEASDEDKLHARWMLLLNRLGISYTDEYEKLVSDYLNAGLVDRSAVDAVVDRYCREQERTGAQARVGEFFQSTIWNPELTPAKIVEAAGVLLADVPHLDCYSVTSLHDYLVKLPGGAAISEQIVSLWVDQVREMAAAPGADPRQFVFDNWTGRALHPSIAAAFAEARVRVEQPRTLLDVCLYLARSDGWNSSEEAVMQAATVDDFTRTILSIRGQQLKLFMLKNLDIYANRGTYAPHFGSSPQHFLDACKRIRIEHAETRWASLIEDLFKDAKLYTNLNVGQPDANTTAADEATT</sequence>
<reference evidence="1 2" key="1">
    <citation type="journal article" date="2015" name="Stand. Genomic Sci.">
        <title>Genomic Encyclopedia of Bacterial and Archaeal Type Strains, Phase III: the genomes of soil and plant-associated and newly described type strains.</title>
        <authorList>
            <person name="Whitman W.B."/>
            <person name="Woyke T."/>
            <person name="Klenk H.P."/>
            <person name="Zhou Y."/>
            <person name="Lilburn T.G."/>
            <person name="Beck B.J."/>
            <person name="De Vos P."/>
            <person name="Vandamme P."/>
            <person name="Eisen J.A."/>
            <person name="Garrity G."/>
            <person name="Hugenholtz P."/>
            <person name="Kyrpides N.C."/>
        </authorList>
    </citation>
    <scope>NUCLEOTIDE SEQUENCE [LARGE SCALE GENOMIC DNA]</scope>
    <source>
        <strain evidence="1 2">CGMCC 1.10822</strain>
    </source>
</reference>